<dbReference type="Proteomes" id="UP001283361">
    <property type="component" value="Unassembled WGS sequence"/>
</dbReference>
<proteinExistence type="predicted"/>
<dbReference type="EMBL" id="JAWDGP010003555">
    <property type="protein sequence ID" value="KAK3773228.1"/>
    <property type="molecule type" value="Genomic_DNA"/>
</dbReference>
<comment type="caution">
    <text evidence="1">The sequence shown here is derived from an EMBL/GenBank/DDBJ whole genome shotgun (WGS) entry which is preliminary data.</text>
</comment>
<protein>
    <submittedName>
        <fullName evidence="1">Uncharacterized protein</fullName>
    </submittedName>
</protein>
<organism evidence="1 2">
    <name type="scientific">Elysia crispata</name>
    <name type="common">lettuce slug</name>
    <dbReference type="NCBI Taxonomy" id="231223"/>
    <lineage>
        <taxon>Eukaryota</taxon>
        <taxon>Metazoa</taxon>
        <taxon>Spiralia</taxon>
        <taxon>Lophotrochozoa</taxon>
        <taxon>Mollusca</taxon>
        <taxon>Gastropoda</taxon>
        <taxon>Heterobranchia</taxon>
        <taxon>Euthyneura</taxon>
        <taxon>Panpulmonata</taxon>
        <taxon>Sacoglossa</taxon>
        <taxon>Placobranchoidea</taxon>
        <taxon>Plakobranchidae</taxon>
        <taxon>Elysia</taxon>
    </lineage>
</organism>
<evidence type="ECO:0000313" key="1">
    <source>
        <dbReference type="EMBL" id="KAK3773228.1"/>
    </source>
</evidence>
<gene>
    <name evidence="1" type="ORF">RRG08_025894</name>
</gene>
<reference evidence="1" key="1">
    <citation type="journal article" date="2023" name="G3 (Bethesda)">
        <title>A reference genome for the long-term kleptoplast-retaining sea slug Elysia crispata morphotype clarki.</title>
        <authorList>
            <person name="Eastman K.E."/>
            <person name="Pendleton A.L."/>
            <person name="Shaikh M.A."/>
            <person name="Suttiyut T."/>
            <person name="Ogas R."/>
            <person name="Tomko P."/>
            <person name="Gavelis G."/>
            <person name="Widhalm J.R."/>
            <person name="Wisecaver J.H."/>
        </authorList>
    </citation>
    <scope>NUCLEOTIDE SEQUENCE</scope>
    <source>
        <strain evidence="1">ECLA1</strain>
    </source>
</reference>
<name>A0AAE0ZPH9_9GAST</name>
<keyword evidence="2" id="KW-1185">Reference proteome</keyword>
<dbReference type="AlphaFoldDB" id="A0AAE0ZPH9"/>
<evidence type="ECO:0000313" key="2">
    <source>
        <dbReference type="Proteomes" id="UP001283361"/>
    </source>
</evidence>
<sequence length="116" mass="14067">MRAKLNLRHAREKQEPGLSRHAWQSMFEFRLAWQRCRKIRKLQRCTYVQPHKVLRELILYKPNPDPPEREVIKIRHAELEPTYISWLRSAERERFSWPVLTHSTVEGYGAMYVLLL</sequence>
<accession>A0AAE0ZPH9</accession>